<proteinExistence type="predicted"/>
<dbReference type="EMBL" id="ML769393">
    <property type="protein sequence ID" value="KAE9407884.1"/>
    <property type="molecule type" value="Genomic_DNA"/>
</dbReference>
<name>A0A6A4IGI9_9AGAR</name>
<gene>
    <name evidence="1" type="ORF">BT96DRAFT_52875</name>
</gene>
<dbReference type="Proteomes" id="UP000799118">
    <property type="component" value="Unassembled WGS sequence"/>
</dbReference>
<reference evidence="1" key="1">
    <citation type="journal article" date="2019" name="Environ. Microbiol.">
        <title>Fungal ecological strategies reflected in gene transcription - a case study of two litter decomposers.</title>
        <authorList>
            <person name="Barbi F."/>
            <person name="Kohler A."/>
            <person name="Barry K."/>
            <person name="Baskaran P."/>
            <person name="Daum C."/>
            <person name="Fauchery L."/>
            <person name="Ihrmark K."/>
            <person name="Kuo A."/>
            <person name="LaButti K."/>
            <person name="Lipzen A."/>
            <person name="Morin E."/>
            <person name="Grigoriev I.V."/>
            <person name="Henrissat B."/>
            <person name="Lindahl B."/>
            <person name="Martin F."/>
        </authorList>
    </citation>
    <scope>NUCLEOTIDE SEQUENCE</scope>
    <source>
        <strain evidence="1">JB14</strain>
    </source>
</reference>
<sequence>MLRFKFRSFWLDTYNFFYKKNTRNISTSVYDLIRQLQSKLNRSPIGIHLKSTSMCSTRHQNQLHPQQYYLRDEYRRRLPPGLRIP</sequence>
<keyword evidence="2" id="KW-1185">Reference proteome</keyword>
<evidence type="ECO:0000313" key="1">
    <source>
        <dbReference type="EMBL" id="KAE9407884.1"/>
    </source>
</evidence>
<protein>
    <submittedName>
        <fullName evidence="1">Uncharacterized protein</fullName>
    </submittedName>
</protein>
<accession>A0A6A4IGI9</accession>
<dbReference type="AlphaFoldDB" id="A0A6A4IGI9"/>
<evidence type="ECO:0000313" key="2">
    <source>
        <dbReference type="Proteomes" id="UP000799118"/>
    </source>
</evidence>
<organism evidence="1 2">
    <name type="scientific">Gymnopus androsaceus JB14</name>
    <dbReference type="NCBI Taxonomy" id="1447944"/>
    <lineage>
        <taxon>Eukaryota</taxon>
        <taxon>Fungi</taxon>
        <taxon>Dikarya</taxon>
        <taxon>Basidiomycota</taxon>
        <taxon>Agaricomycotina</taxon>
        <taxon>Agaricomycetes</taxon>
        <taxon>Agaricomycetidae</taxon>
        <taxon>Agaricales</taxon>
        <taxon>Marasmiineae</taxon>
        <taxon>Omphalotaceae</taxon>
        <taxon>Gymnopus</taxon>
    </lineage>
</organism>